<evidence type="ECO:0000256" key="2">
    <source>
        <dbReference type="ARBA" id="ARBA00022553"/>
    </source>
</evidence>
<dbReference type="Proteomes" id="UP001167160">
    <property type="component" value="Unassembled WGS sequence"/>
</dbReference>
<comment type="caution">
    <text evidence="8">The sequence shown here is derived from an EMBL/GenBank/DDBJ whole genome shotgun (WGS) entry which is preliminary data.</text>
</comment>
<evidence type="ECO:0000256" key="3">
    <source>
        <dbReference type="ARBA" id="ARBA00022679"/>
    </source>
</evidence>
<feature type="active site" description="Proton acceptor; for dehydratase activity" evidence="5">
    <location>
        <position position="88"/>
    </location>
</feature>
<evidence type="ECO:0000256" key="1">
    <source>
        <dbReference type="ARBA" id="ARBA00022450"/>
    </source>
</evidence>
<evidence type="ECO:0000256" key="4">
    <source>
        <dbReference type="ARBA" id="ARBA00023268"/>
    </source>
</evidence>
<dbReference type="InterPro" id="IPR055123">
    <property type="entry name" value="SpnB-like_Rossmann"/>
</dbReference>
<evidence type="ECO:0000313" key="8">
    <source>
        <dbReference type="EMBL" id="MCM2580646.1"/>
    </source>
</evidence>
<feature type="domain" description="PKS/mFAS DH" evidence="7">
    <location>
        <begin position="56"/>
        <end position="333"/>
    </location>
</feature>
<proteinExistence type="predicted"/>
<dbReference type="InterPro" id="IPR036291">
    <property type="entry name" value="NAD(P)-bd_dom_sf"/>
</dbReference>
<dbReference type="InterPro" id="IPR050091">
    <property type="entry name" value="PKS_NRPS_Biosynth_Enz"/>
</dbReference>
<organism evidence="8 9">
    <name type="scientific">Streptomyces meridianus</name>
    <dbReference type="NCBI Taxonomy" id="2938945"/>
    <lineage>
        <taxon>Bacteria</taxon>
        <taxon>Bacillati</taxon>
        <taxon>Actinomycetota</taxon>
        <taxon>Actinomycetes</taxon>
        <taxon>Kitasatosporales</taxon>
        <taxon>Streptomycetaceae</taxon>
        <taxon>Streptomyces</taxon>
    </lineage>
</organism>
<dbReference type="Pfam" id="PF00550">
    <property type="entry name" value="PP-binding"/>
    <property type="match status" value="1"/>
</dbReference>
<keyword evidence="4" id="KW-0511">Multifunctional enzyme</keyword>
<dbReference type="SMART" id="SM00823">
    <property type="entry name" value="PKS_PP"/>
    <property type="match status" value="1"/>
</dbReference>
<keyword evidence="1" id="KW-0596">Phosphopantetheine</keyword>
<dbReference type="Pfam" id="PF14765">
    <property type="entry name" value="PS-DH"/>
    <property type="match status" value="1"/>
</dbReference>
<dbReference type="Pfam" id="PF22953">
    <property type="entry name" value="SpnB_Rossmann"/>
    <property type="match status" value="1"/>
</dbReference>
<dbReference type="PANTHER" id="PTHR43775:SF51">
    <property type="entry name" value="INACTIVE PHENOLPHTHIOCEROL SYNTHESIS POLYKETIDE SYNTHASE TYPE I PKS1-RELATED"/>
    <property type="match status" value="1"/>
</dbReference>
<dbReference type="Pfam" id="PF21089">
    <property type="entry name" value="PKS_DH_N"/>
    <property type="match status" value="1"/>
</dbReference>
<feature type="region of interest" description="N-terminal hotdog fold" evidence="5">
    <location>
        <begin position="56"/>
        <end position="180"/>
    </location>
</feature>
<dbReference type="Gene3D" id="3.40.50.720">
    <property type="entry name" value="NAD(P)-binding Rossmann-like Domain"/>
    <property type="match status" value="1"/>
</dbReference>
<dbReference type="InterPro" id="IPR049551">
    <property type="entry name" value="PKS_DH_C"/>
</dbReference>
<protein>
    <submittedName>
        <fullName evidence="8">Type I polyketide synthase</fullName>
    </submittedName>
</protein>
<dbReference type="InterPro" id="IPR036736">
    <property type="entry name" value="ACP-like_sf"/>
</dbReference>
<dbReference type="CDD" id="cd08956">
    <property type="entry name" value="KR_3_FAS_SDR_x"/>
    <property type="match status" value="1"/>
</dbReference>
<dbReference type="SMART" id="SM01294">
    <property type="entry name" value="PKS_PP_betabranch"/>
    <property type="match status" value="1"/>
</dbReference>
<name>A0ABT0XDR1_9ACTN</name>
<dbReference type="PANTHER" id="PTHR43775">
    <property type="entry name" value="FATTY ACID SYNTHASE"/>
    <property type="match status" value="1"/>
</dbReference>
<dbReference type="InterPro" id="IPR057326">
    <property type="entry name" value="KR_dom"/>
</dbReference>
<dbReference type="PROSITE" id="PS50075">
    <property type="entry name" value="CARRIER"/>
    <property type="match status" value="1"/>
</dbReference>
<dbReference type="PROSITE" id="PS00012">
    <property type="entry name" value="PHOSPHOPANTETHEINE"/>
    <property type="match status" value="1"/>
</dbReference>
<feature type="active site" description="Proton donor; for dehydratase activity" evidence="5">
    <location>
        <position position="253"/>
    </location>
</feature>
<dbReference type="EMBL" id="JAMQGM010000090">
    <property type="protein sequence ID" value="MCM2580646.1"/>
    <property type="molecule type" value="Genomic_DNA"/>
</dbReference>
<feature type="region of interest" description="C-terminal hotdog fold" evidence="5">
    <location>
        <begin position="192"/>
        <end position="333"/>
    </location>
</feature>
<dbReference type="SMART" id="SM00826">
    <property type="entry name" value="PKS_DH"/>
    <property type="match status" value="1"/>
</dbReference>
<accession>A0ABT0XDR1</accession>
<dbReference type="InterPro" id="IPR049900">
    <property type="entry name" value="PKS_mFAS_DH"/>
</dbReference>
<dbReference type="PROSITE" id="PS52019">
    <property type="entry name" value="PKS_MFAS_DH"/>
    <property type="match status" value="1"/>
</dbReference>
<feature type="domain" description="Carrier" evidence="6">
    <location>
        <begin position="789"/>
        <end position="864"/>
    </location>
</feature>
<evidence type="ECO:0000313" key="9">
    <source>
        <dbReference type="Proteomes" id="UP001167160"/>
    </source>
</evidence>
<keyword evidence="3" id="KW-0808">Transferase</keyword>
<dbReference type="SMART" id="SM00822">
    <property type="entry name" value="PKS_KR"/>
    <property type="match status" value="1"/>
</dbReference>
<dbReference type="Gene3D" id="1.10.1200.10">
    <property type="entry name" value="ACP-like"/>
    <property type="match status" value="1"/>
</dbReference>
<dbReference type="InterPro" id="IPR020806">
    <property type="entry name" value="PKS_PP-bd"/>
</dbReference>
<sequence length="945" mass="98286">RLHVTGTEVDWSAFFDGTGARRIDLPTYPFQRARYWMTAPTNGPGTVGLGQEALDHPLLAAAVHLPDSGGVVLTGRIAAGTAPWITDHDVLGHVLLPGTGFVELALRAGDELGCALLEELTLHAPLILPEHGGVALQVSVAAADDAGRRAVTVHSRPDHQPHTPWTRHAEGILAPSAQTPDTELSAWPPAGAEEIPVAGAYPGLADLGYRYGPVFQGLRAAWRRGDELFAEVALPDQAQADGARFGLHPALLDAAMHVGMLDLPGRDGGGQTLLPFAWNGVAVHAIGACELRVRIAPVDQRDGLALTAADARGNPVLTVESLLSRPVSVEQLSGTGRSESLLHVEWQAAATESAALSWSSWDGLDAGGAVPALVVLECGSETASDPLMGARDTLGRVLEAVQRWVADERYAASVLAVVTRGGVAAVEGDRVDLRQAPVWGLVRAAQAEHPGRFLLLDVDDAGDLPAAVDQVSGLGEPEAAVRCGRVLVPRLARTAADVQGDDAAVWDGSGTVLITGGTGGLGALVARHLVTEHGVRHLLLVSRRGHEAPDAAELSTELTDLGVRVEIASCDVSDRTALADVLDRVDPAHPLRGVVHVAGVADNAVIDALTPGRIDAVFRPKADAAWHLHELTRNLDLSAFVMFSSAGGLVLAAGQGNYAAANVFLDALAHHRRAAGLPAVSMAYGLWNVPTGLAGELSAGDLERLRRSGTPALTVAEGLSLLDAALASGLPAAVPLSLDLPALRDRAGELPALLRGLAPSGRRRASAGVSKSASLPERLAGLGVAERSEAVLNLVRATVAGVLGHASGEAIEPERAFSDLGFDSLASVELRNQLGAATGLRLPATLIFDYPTAAAVSAHIENLVGPMDSVPDAAAEWERPDFLESAGELPEADRQRIAERLRALADRLAAPSGAAAAYGDRDLAEATADELFDMLDDELETPAAG</sequence>
<dbReference type="InterPro" id="IPR020807">
    <property type="entry name" value="PKS_DH"/>
</dbReference>
<dbReference type="RefSeq" id="WP_251419674.1">
    <property type="nucleotide sequence ID" value="NZ_JAMQGM010000090.1"/>
</dbReference>
<dbReference type="InterPro" id="IPR006162">
    <property type="entry name" value="Ppantetheine_attach_site"/>
</dbReference>
<dbReference type="SUPFAM" id="SSF51735">
    <property type="entry name" value="NAD(P)-binding Rossmann-fold domains"/>
    <property type="match status" value="2"/>
</dbReference>
<keyword evidence="2" id="KW-0597">Phosphoprotein</keyword>
<keyword evidence="9" id="KW-1185">Reference proteome</keyword>
<reference evidence="8" key="1">
    <citation type="journal article" date="2023" name="Int. J. Syst. Evol. Microbiol.">
        <title>Streptomyces meridianus sp. nov. isolated from brackish water of the Tagus estuary in Alcochete, Portugal.</title>
        <authorList>
            <person name="Santos J.D.N."/>
            <person name="Klimek D."/>
            <person name="Calusinska M."/>
            <person name="Lobo Da Cunha A."/>
            <person name="Catita J."/>
            <person name="Goncalves H."/>
            <person name="Gonzalez I."/>
            <person name="Reyes F."/>
            <person name="Lage O.M."/>
        </authorList>
    </citation>
    <scope>NUCLEOTIDE SEQUENCE</scope>
    <source>
        <strain evidence="8">MTZ3.1</strain>
    </source>
</reference>
<dbReference type="InterPro" id="IPR042104">
    <property type="entry name" value="PKS_dehydratase_sf"/>
</dbReference>
<dbReference type="Pfam" id="PF08659">
    <property type="entry name" value="KR"/>
    <property type="match status" value="1"/>
</dbReference>
<evidence type="ECO:0000256" key="5">
    <source>
        <dbReference type="PROSITE-ProRule" id="PRU01363"/>
    </source>
</evidence>
<dbReference type="InterPro" id="IPR013968">
    <property type="entry name" value="PKS_KR"/>
</dbReference>
<dbReference type="Gene3D" id="3.10.129.110">
    <property type="entry name" value="Polyketide synthase dehydratase"/>
    <property type="match status" value="1"/>
</dbReference>
<evidence type="ECO:0000259" key="7">
    <source>
        <dbReference type="PROSITE" id="PS52019"/>
    </source>
</evidence>
<dbReference type="InterPro" id="IPR009081">
    <property type="entry name" value="PP-bd_ACP"/>
</dbReference>
<dbReference type="Gene3D" id="3.30.70.3290">
    <property type="match status" value="1"/>
</dbReference>
<dbReference type="SUPFAM" id="SSF47336">
    <property type="entry name" value="ACP-like"/>
    <property type="match status" value="1"/>
</dbReference>
<feature type="non-terminal residue" evidence="8">
    <location>
        <position position="1"/>
    </location>
</feature>
<gene>
    <name evidence="8" type="ORF">M1E25_25510</name>
</gene>
<dbReference type="InterPro" id="IPR049552">
    <property type="entry name" value="PKS_DH_N"/>
</dbReference>
<evidence type="ECO:0000259" key="6">
    <source>
        <dbReference type="PROSITE" id="PS50075"/>
    </source>
</evidence>